<keyword evidence="3" id="KW-1185">Reference proteome</keyword>
<evidence type="ECO:0000313" key="3">
    <source>
        <dbReference type="Proteomes" id="UP000190092"/>
    </source>
</evidence>
<dbReference type="STRING" id="225324.SAMN02745126_06355"/>
<sequence>MQRKRKPSKAPWIDPDDGPPLTKEMVRRGQIAVGGKIVRPADGVLVNDRRGRPRMANPKQAIKLRLDADLLAHFRASGPGWQTRINTALRKAARLPARQAGR</sequence>
<dbReference type="AlphaFoldDB" id="A0A1T4TJ17"/>
<protein>
    <submittedName>
        <fullName evidence="2">BrnA antitoxin of type II toxin-antitoxin system</fullName>
    </submittedName>
</protein>
<dbReference type="OrthoDB" id="361944at2"/>
<feature type="region of interest" description="Disordered" evidence="1">
    <location>
        <begin position="1"/>
        <end position="22"/>
    </location>
</feature>
<accession>A0A1T4TJ17</accession>
<dbReference type="RefSeq" id="WP_085938088.1">
    <property type="nucleotide sequence ID" value="NZ_FUWJ01000019.1"/>
</dbReference>
<organism evidence="2 3">
    <name type="scientific">Enhydrobacter aerosaccus</name>
    <dbReference type="NCBI Taxonomy" id="225324"/>
    <lineage>
        <taxon>Bacteria</taxon>
        <taxon>Pseudomonadati</taxon>
        <taxon>Pseudomonadota</taxon>
        <taxon>Alphaproteobacteria</taxon>
        <taxon>Hyphomicrobiales</taxon>
        <taxon>Enhydrobacter</taxon>
    </lineage>
</organism>
<evidence type="ECO:0000313" key="2">
    <source>
        <dbReference type="EMBL" id="SKA40443.1"/>
    </source>
</evidence>
<dbReference type="InterPro" id="IPR025528">
    <property type="entry name" value="BrnA_antitoxin"/>
</dbReference>
<dbReference type="Pfam" id="PF14384">
    <property type="entry name" value="BrnA_antitoxin"/>
    <property type="match status" value="1"/>
</dbReference>
<dbReference type="Proteomes" id="UP000190092">
    <property type="component" value="Unassembled WGS sequence"/>
</dbReference>
<evidence type="ECO:0000256" key="1">
    <source>
        <dbReference type="SAM" id="MobiDB-lite"/>
    </source>
</evidence>
<reference evidence="3" key="1">
    <citation type="submission" date="2017-02" db="EMBL/GenBank/DDBJ databases">
        <authorList>
            <person name="Varghese N."/>
            <person name="Submissions S."/>
        </authorList>
    </citation>
    <scope>NUCLEOTIDE SEQUENCE [LARGE SCALE GENOMIC DNA]</scope>
    <source>
        <strain evidence="3">ATCC 27094</strain>
    </source>
</reference>
<name>A0A1T4TJ17_9HYPH</name>
<gene>
    <name evidence="2" type="ORF">SAMN02745126_06355</name>
</gene>
<dbReference type="EMBL" id="FUWJ01000019">
    <property type="protein sequence ID" value="SKA40443.1"/>
    <property type="molecule type" value="Genomic_DNA"/>
</dbReference>
<proteinExistence type="predicted"/>